<gene>
    <name evidence="5" type="primary">Kcy-L2</name>
    <name evidence="5" type="ORF">Hamer_G020565</name>
</gene>
<keyword evidence="1" id="KW-0808">Transferase</keyword>
<dbReference type="PANTHER" id="PTHR23359">
    <property type="entry name" value="NUCLEOTIDE KINASE"/>
    <property type="match status" value="1"/>
</dbReference>
<feature type="compositionally biased region" description="Polar residues" evidence="4">
    <location>
        <begin position="506"/>
        <end position="521"/>
    </location>
</feature>
<dbReference type="SUPFAM" id="SSF52540">
    <property type="entry name" value="P-loop containing nucleoside triphosphate hydrolases"/>
    <property type="match status" value="2"/>
</dbReference>
<evidence type="ECO:0000256" key="4">
    <source>
        <dbReference type="SAM" id="MobiDB-lite"/>
    </source>
</evidence>
<reference evidence="5" key="1">
    <citation type="journal article" date="2021" name="Sci. Adv.">
        <title>The American lobster genome reveals insights on longevity, neural, and immune adaptations.</title>
        <authorList>
            <person name="Polinski J.M."/>
            <person name="Zimin A.V."/>
            <person name="Clark K.F."/>
            <person name="Kohn A.B."/>
            <person name="Sadowski N."/>
            <person name="Timp W."/>
            <person name="Ptitsyn A."/>
            <person name="Khanna P."/>
            <person name="Romanova D.Y."/>
            <person name="Williams P."/>
            <person name="Greenwood S.J."/>
            <person name="Moroz L.L."/>
            <person name="Walt D.R."/>
            <person name="Bodnar A.G."/>
        </authorList>
    </citation>
    <scope>NUCLEOTIDE SEQUENCE</scope>
    <source>
        <strain evidence="5">GMGI-L3</strain>
    </source>
</reference>
<protein>
    <submittedName>
        <fullName evidence="5">UMP-CMP kinase 1-like 2</fullName>
    </submittedName>
</protein>
<keyword evidence="3 5" id="KW-0418">Kinase</keyword>
<keyword evidence="2" id="KW-0547">Nucleotide-binding</keyword>
<proteinExistence type="predicted"/>
<evidence type="ECO:0000313" key="6">
    <source>
        <dbReference type="Proteomes" id="UP000747542"/>
    </source>
</evidence>
<dbReference type="EMBL" id="JAHLQT010021277">
    <property type="protein sequence ID" value="KAG7167683.1"/>
    <property type="molecule type" value="Genomic_DNA"/>
</dbReference>
<dbReference type="Gene3D" id="3.40.50.300">
    <property type="entry name" value="P-loop containing nucleotide triphosphate hydrolases"/>
    <property type="match status" value="3"/>
</dbReference>
<comment type="caution">
    <text evidence="5">The sequence shown here is derived from an EMBL/GenBank/DDBJ whole genome shotgun (WGS) entry which is preliminary data.</text>
</comment>
<evidence type="ECO:0000313" key="5">
    <source>
        <dbReference type="EMBL" id="KAG7167683.1"/>
    </source>
</evidence>
<name>A0A8J5K6U4_HOMAM</name>
<dbReference type="InterPro" id="IPR027417">
    <property type="entry name" value="P-loop_NTPase"/>
</dbReference>
<evidence type="ECO:0000256" key="1">
    <source>
        <dbReference type="ARBA" id="ARBA00022679"/>
    </source>
</evidence>
<dbReference type="InterPro" id="IPR000850">
    <property type="entry name" value="Adenylat/UMP-CMP_kin"/>
</dbReference>
<dbReference type="Proteomes" id="UP000747542">
    <property type="component" value="Unassembled WGS sequence"/>
</dbReference>
<feature type="region of interest" description="Disordered" evidence="4">
    <location>
        <begin position="499"/>
        <end position="566"/>
    </location>
</feature>
<dbReference type="GO" id="GO:0005524">
    <property type="term" value="F:ATP binding"/>
    <property type="evidence" value="ECO:0007669"/>
    <property type="project" value="InterPro"/>
</dbReference>
<dbReference type="GO" id="GO:0006139">
    <property type="term" value="P:nucleobase-containing compound metabolic process"/>
    <property type="evidence" value="ECO:0007669"/>
    <property type="project" value="InterPro"/>
</dbReference>
<evidence type="ECO:0000256" key="3">
    <source>
        <dbReference type="ARBA" id="ARBA00022777"/>
    </source>
</evidence>
<feature type="region of interest" description="Disordered" evidence="4">
    <location>
        <begin position="1"/>
        <end position="38"/>
    </location>
</feature>
<keyword evidence="6" id="KW-1185">Reference proteome</keyword>
<sequence>MNRSGSPLVGEGRNGEAETTAATTPATTAPPGPTNIAPTEAITGAPVIFFLGGPGSGKMTHAQNLSDIHEGYRHINLTVVISEYIKENATKSTTRLVTKRGKRFPFHKVTSEAVEAMVPKDLGSPQSISATIALALLAREMHLTPRSRGYLVSGYPRHMDDVHHYNEKLGRPTGAILLEWDRGTLIRNIELGNIDGAILLDWRESTLLNNLEAGARMGTLMLDAARKELSEFHSKVLPVCEYFDNQGLLYVVSGERSQEEVFRDVQRAHAKIMRPPPLPPPSRASIGSYREYRSMATSKQNQPLSTSAINVNSEDATYPPCLFFMGGPGSDKWRLMSGITYLYPGWACLGVGQMLRDNLARWKEDPETYTALPSEKVAMIQNLMRKGELIPQDLVLELVRKKLEELKTREGVVLIPPLLLIDCSELELGRNLGRRENRLDDNVAAARRRLAIYREVTLPMLKAFDEKNRLKIIDGDADWEQVEREVKRAIYVETQNLARRTHRSATHTPTPSMREGSTQPASPCLDAVTHTTRGNPEEDTSRDQSNGHALVPPGPDPEIDDKSLSHDFSEVEVLATASKNLMKHEAV</sequence>
<dbReference type="GO" id="GO:0019205">
    <property type="term" value="F:nucleobase-containing compound kinase activity"/>
    <property type="evidence" value="ECO:0007669"/>
    <property type="project" value="InterPro"/>
</dbReference>
<dbReference type="AlphaFoldDB" id="A0A8J5K6U4"/>
<accession>A0A8J5K6U4</accession>
<evidence type="ECO:0000256" key="2">
    <source>
        <dbReference type="ARBA" id="ARBA00022741"/>
    </source>
</evidence>
<organism evidence="5 6">
    <name type="scientific">Homarus americanus</name>
    <name type="common">American lobster</name>
    <dbReference type="NCBI Taxonomy" id="6706"/>
    <lineage>
        <taxon>Eukaryota</taxon>
        <taxon>Metazoa</taxon>
        <taxon>Ecdysozoa</taxon>
        <taxon>Arthropoda</taxon>
        <taxon>Crustacea</taxon>
        <taxon>Multicrustacea</taxon>
        <taxon>Malacostraca</taxon>
        <taxon>Eumalacostraca</taxon>
        <taxon>Eucarida</taxon>
        <taxon>Decapoda</taxon>
        <taxon>Pleocyemata</taxon>
        <taxon>Astacidea</taxon>
        <taxon>Nephropoidea</taxon>
        <taxon>Nephropidae</taxon>
        <taxon>Homarus</taxon>
    </lineage>
</organism>